<dbReference type="SUPFAM" id="SSF53850">
    <property type="entry name" value="Periplasmic binding protein-like II"/>
    <property type="match status" value="1"/>
</dbReference>
<dbReference type="Gene3D" id="3.40.190.10">
    <property type="entry name" value="Periplasmic binding protein-like II"/>
    <property type="match status" value="1"/>
</dbReference>
<dbReference type="PANTHER" id="PTHR43649">
    <property type="entry name" value="ARABINOSE-BINDING PROTEIN-RELATED"/>
    <property type="match status" value="1"/>
</dbReference>
<dbReference type="InterPro" id="IPR006059">
    <property type="entry name" value="SBP"/>
</dbReference>
<feature type="signal peptide" evidence="1">
    <location>
        <begin position="1"/>
        <end position="27"/>
    </location>
</feature>
<evidence type="ECO:0000256" key="1">
    <source>
        <dbReference type="SAM" id="SignalP"/>
    </source>
</evidence>
<dbReference type="InterPro" id="IPR050490">
    <property type="entry name" value="Bact_solute-bd_prot1"/>
</dbReference>
<comment type="caution">
    <text evidence="2">The sequence shown here is derived from an EMBL/GenBank/DDBJ whole genome shotgun (WGS) entry which is preliminary data.</text>
</comment>
<dbReference type="AlphaFoldDB" id="A0A1Z5HS70"/>
<protein>
    <submittedName>
        <fullName evidence="2">ABC transporter substrate-binding protein</fullName>
    </submittedName>
</protein>
<evidence type="ECO:0000313" key="2">
    <source>
        <dbReference type="EMBL" id="GAW92369.1"/>
    </source>
</evidence>
<accession>A0A1Z5HS70</accession>
<sequence length="471" mass="52667">MTRLKFLGVAILLVAGVFLSGCGQQQAGQSVKSEPQKTETVVIKVDSKGSPADSTRGTNIADAAKELNQLLEAKGDNRRVKVEVNHVSAGSDEEYNKKFILAWQSGGGADIRAISHADVAMMAKGGYILPLDDLLSNSEYADFVKDIYPTLWEAAKYAGKTWAVPQDTESRPVYFRKDALRKMGWSEDQINQLPEKIKRGEFTLADMTALAKEAVEKGVVKYGIFHRPSNGPYFVMQVYNFGGKIYNPVTDKLVLDKKAVLKTLQYHYDLTQNAKVTPEGMTSMEWRMLHKSFVEGDVLFWYGGTWHWGEYQKVPYHEELGELTEEYMFENIGYALVPAAEKGGRPITLSQPWVYTINSNTKYPDLAFALIAIASKPEYNAKHAIESGHLAISPSVAESPTYQSSEFLADVQYQLEYTTTQPTHPEYGKFKSGLYKAIQAVELGKQKPEEALNWLEDQLKNDLGDALEVIE</sequence>
<dbReference type="PROSITE" id="PS51257">
    <property type="entry name" value="PROKAR_LIPOPROTEIN"/>
    <property type="match status" value="1"/>
</dbReference>
<dbReference type="Pfam" id="PF01547">
    <property type="entry name" value="SBP_bac_1"/>
    <property type="match status" value="1"/>
</dbReference>
<gene>
    <name evidence="2" type="ORF">KKC1_15240</name>
</gene>
<dbReference type="EMBL" id="BDGJ01000073">
    <property type="protein sequence ID" value="GAW92369.1"/>
    <property type="molecule type" value="Genomic_DNA"/>
</dbReference>
<proteinExistence type="predicted"/>
<evidence type="ECO:0000313" key="3">
    <source>
        <dbReference type="Proteomes" id="UP000197032"/>
    </source>
</evidence>
<dbReference type="PANTHER" id="PTHR43649:SF11">
    <property type="entry name" value="ABC TRANSPORTER SUBSTRATE-BINDING PROTEIN YESO-RELATED"/>
    <property type="match status" value="1"/>
</dbReference>
<dbReference type="Proteomes" id="UP000197032">
    <property type="component" value="Unassembled WGS sequence"/>
</dbReference>
<dbReference type="RefSeq" id="WP_088553743.1">
    <property type="nucleotide sequence ID" value="NZ_BDGJ01000073.1"/>
</dbReference>
<reference evidence="3" key="1">
    <citation type="journal article" date="2017" name="Appl. Environ. Microbiol.">
        <title>Genomic analysis of Calderihabitans maritimus KKC1, a thermophilic hydrogenogenic carboxydotrophic bacterium isolated from marine sediment.</title>
        <authorList>
            <person name="Omae K."/>
            <person name="Yoneda Y."/>
            <person name="Fukuyama Y."/>
            <person name="Yoshida T."/>
            <person name="Sako Y."/>
        </authorList>
    </citation>
    <scope>NUCLEOTIDE SEQUENCE [LARGE SCALE GENOMIC DNA]</scope>
    <source>
        <strain evidence="3">KKC1</strain>
    </source>
</reference>
<feature type="chain" id="PRO_5011966939" evidence="1">
    <location>
        <begin position="28"/>
        <end position="471"/>
    </location>
</feature>
<keyword evidence="1" id="KW-0732">Signal</keyword>
<keyword evidence="3" id="KW-1185">Reference proteome</keyword>
<name>A0A1Z5HS70_9FIRM</name>
<dbReference type="OrthoDB" id="9795467at2"/>
<organism evidence="2 3">
    <name type="scientific">Calderihabitans maritimus</name>
    <dbReference type="NCBI Taxonomy" id="1246530"/>
    <lineage>
        <taxon>Bacteria</taxon>
        <taxon>Bacillati</taxon>
        <taxon>Bacillota</taxon>
        <taxon>Clostridia</taxon>
        <taxon>Neomoorellales</taxon>
        <taxon>Calderihabitantaceae</taxon>
        <taxon>Calderihabitans</taxon>
    </lineage>
</organism>